<dbReference type="AlphaFoldDB" id="A0AAX2ALX7"/>
<evidence type="ECO:0000259" key="8">
    <source>
        <dbReference type="Pfam" id="PF01545"/>
    </source>
</evidence>
<evidence type="ECO:0000256" key="2">
    <source>
        <dbReference type="ARBA" id="ARBA00022448"/>
    </source>
</evidence>
<keyword evidence="2" id="KW-0813">Transport</keyword>
<evidence type="ECO:0000256" key="5">
    <source>
        <dbReference type="ARBA" id="ARBA00023065"/>
    </source>
</evidence>
<dbReference type="Gene3D" id="1.20.1510.10">
    <property type="entry name" value="Cation efflux protein transmembrane domain"/>
    <property type="match status" value="1"/>
</dbReference>
<dbReference type="RefSeq" id="WP_114843023.1">
    <property type="nucleotide sequence ID" value="NZ_CP031219.1"/>
</dbReference>
<dbReference type="PANTHER" id="PTHR45755:SF4">
    <property type="entry name" value="ZINC TRANSPORTER 7"/>
    <property type="match status" value="1"/>
</dbReference>
<dbReference type="EMBL" id="NXID01000001">
    <property type="protein sequence ID" value="RXK17111.1"/>
    <property type="molecule type" value="Genomic_DNA"/>
</dbReference>
<feature type="transmembrane region" description="Helical" evidence="7">
    <location>
        <begin position="213"/>
        <end position="230"/>
    </location>
</feature>
<dbReference type="InterPro" id="IPR027469">
    <property type="entry name" value="Cation_efflux_TMD_sf"/>
</dbReference>
<dbReference type="InterPro" id="IPR002524">
    <property type="entry name" value="Cation_efflux"/>
</dbReference>
<dbReference type="NCBIfam" id="NF033827">
    <property type="entry name" value="CDF_efflux_DmeF"/>
    <property type="match status" value="1"/>
</dbReference>
<gene>
    <name evidence="9" type="ORF">CP985_00435</name>
</gene>
<evidence type="ECO:0000256" key="4">
    <source>
        <dbReference type="ARBA" id="ARBA00022989"/>
    </source>
</evidence>
<name>A0AAX2ALX7_9BACT</name>
<reference evidence="9 10" key="1">
    <citation type="submission" date="2017-09" db="EMBL/GenBank/DDBJ databases">
        <title>Genomics of the genus Arcobacter.</title>
        <authorList>
            <person name="Perez-Cataluna A."/>
            <person name="Figueras M.J."/>
            <person name="Salas-Masso N."/>
        </authorList>
    </citation>
    <scope>NUCLEOTIDE SEQUENCE [LARGE SCALE GENOMIC DNA]</scope>
    <source>
        <strain evidence="9 10">CECT 7386</strain>
    </source>
</reference>
<evidence type="ECO:0000256" key="6">
    <source>
        <dbReference type="ARBA" id="ARBA00023136"/>
    </source>
</evidence>
<organism evidence="9 10">
    <name type="scientific">Malaciobacter mytili LMG 24559</name>
    <dbReference type="NCBI Taxonomy" id="1032238"/>
    <lineage>
        <taxon>Bacteria</taxon>
        <taxon>Pseudomonadati</taxon>
        <taxon>Campylobacterota</taxon>
        <taxon>Epsilonproteobacteria</taxon>
        <taxon>Campylobacterales</taxon>
        <taxon>Arcobacteraceae</taxon>
        <taxon>Malaciobacter</taxon>
    </lineage>
</organism>
<feature type="transmembrane region" description="Helical" evidence="7">
    <location>
        <begin position="28"/>
        <end position="48"/>
    </location>
</feature>
<sequence length="316" mass="35384">MQTTAILENLSHSHSFDDTNSIAKRNTLYATILTFVMMIAEIAAGMIFNSMALLADGWHMSSHALALGLSFFAYAMASKYKSDIRFSFGTYKIEILGAYTSAILLLVVAFFMAYHSIERFFNPVDIHYKEAIFVAVLGLIINLICAWLLKDDHSHHHHGHEHHDHEHHHGHHHHDMNLKAAYLHVLADALTSILAIVALIAGMLWGAAWLDPVMGIVGSVLVFVWALGLIKQSGKVLLDASMDAPVVSEIVEVIENSKVDAKITDFHVWHVGKGKYSCILCLDVNEDIDSEYFKKELQIHEELVHITIELNKTTQP</sequence>
<feature type="transmembrane region" description="Helical" evidence="7">
    <location>
        <begin position="181"/>
        <end position="207"/>
    </location>
</feature>
<dbReference type="GO" id="GO:0016020">
    <property type="term" value="C:membrane"/>
    <property type="evidence" value="ECO:0007669"/>
    <property type="project" value="UniProtKB-SubCell"/>
</dbReference>
<feature type="domain" description="Cation efflux protein transmembrane" evidence="8">
    <location>
        <begin position="28"/>
        <end position="238"/>
    </location>
</feature>
<protein>
    <submittedName>
        <fullName evidence="9">Cation transporter</fullName>
    </submittedName>
</protein>
<comment type="subcellular location">
    <subcellularLocation>
        <location evidence="1">Membrane</location>
        <topology evidence="1">Multi-pass membrane protein</topology>
    </subcellularLocation>
</comment>
<dbReference type="InterPro" id="IPR058533">
    <property type="entry name" value="Cation_efflux_TM"/>
</dbReference>
<dbReference type="SUPFAM" id="SSF161111">
    <property type="entry name" value="Cation efflux protein transmembrane domain-like"/>
    <property type="match status" value="1"/>
</dbReference>
<evidence type="ECO:0000256" key="1">
    <source>
        <dbReference type="ARBA" id="ARBA00004141"/>
    </source>
</evidence>
<comment type="caution">
    <text evidence="9">The sequence shown here is derived from an EMBL/GenBank/DDBJ whole genome shotgun (WGS) entry which is preliminary data.</text>
</comment>
<dbReference type="InterPro" id="IPR045316">
    <property type="entry name" value="Msc2-like"/>
</dbReference>
<dbReference type="PANTHER" id="PTHR45755">
    <property type="match status" value="1"/>
</dbReference>
<keyword evidence="4 7" id="KW-1133">Transmembrane helix</keyword>
<evidence type="ECO:0000313" key="10">
    <source>
        <dbReference type="Proteomes" id="UP000290092"/>
    </source>
</evidence>
<proteinExistence type="predicted"/>
<feature type="transmembrane region" description="Helical" evidence="7">
    <location>
        <begin position="60"/>
        <end position="77"/>
    </location>
</feature>
<dbReference type="KEGG" id="amyt:AMYT_2678"/>
<evidence type="ECO:0000256" key="7">
    <source>
        <dbReference type="SAM" id="Phobius"/>
    </source>
</evidence>
<keyword evidence="6 7" id="KW-0472">Membrane</keyword>
<feature type="transmembrane region" description="Helical" evidence="7">
    <location>
        <begin position="98"/>
        <end position="117"/>
    </location>
</feature>
<accession>A0AAX2ALX7</accession>
<dbReference type="NCBIfam" id="TIGR01297">
    <property type="entry name" value="CDF"/>
    <property type="match status" value="1"/>
</dbReference>
<evidence type="ECO:0000256" key="3">
    <source>
        <dbReference type="ARBA" id="ARBA00022692"/>
    </source>
</evidence>
<evidence type="ECO:0000313" key="9">
    <source>
        <dbReference type="EMBL" id="RXK17111.1"/>
    </source>
</evidence>
<dbReference type="Pfam" id="PF01545">
    <property type="entry name" value="Cation_efflux"/>
    <property type="match status" value="1"/>
</dbReference>
<keyword evidence="5" id="KW-0406">Ion transport</keyword>
<dbReference type="GO" id="GO:0006882">
    <property type="term" value="P:intracellular zinc ion homeostasis"/>
    <property type="evidence" value="ECO:0007669"/>
    <property type="project" value="InterPro"/>
</dbReference>
<keyword evidence="3 7" id="KW-0812">Transmembrane</keyword>
<dbReference type="GO" id="GO:0005385">
    <property type="term" value="F:zinc ion transmembrane transporter activity"/>
    <property type="evidence" value="ECO:0007669"/>
    <property type="project" value="InterPro"/>
</dbReference>
<keyword evidence="10" id="KW-1185">Reference proteome</keyword>
<dbReference type="Proteomes" id="UP000290092">
    <property type="component" value="Unassembled WGS sequence"/>
</dbReference>
<feature type="transmembrane region" description="Helical" evidence="7">
    <location>
        <begin position="132"/>
        <end position="149"/>
    </location>
</feature>